<dbReference type="RefSeq" id="WP_187559278.1">
    <property type="nucleotide sequence ID" value="NZ_JACRTP010000011.1"/>
</dbReference>
<keyword evidence="2" id="KW-0472">Membrane</keyword>
<evidence type="ECO:0000313" key="5">
    <source>
        <dbReference type="Proteomes" id="UP000661649"/>
    </source>
</evidence>
<keyword evidence="2" id="KW-0812">Transmembrane</keyword>
<evidence type="ECO:0000313" key="4">
    <source>
        <dbReference type="EMBL" id="MBC8629978.1"/>
    </source>
</evidence>
<feature type="compositionally biased region" description="Acidic residues" evidence="1">
    <location>
        <begin position="280"/>
        <end position="303"/>
    </location>
</feature>
<evidence type="ECO:0000256" key="1">
    <source>
        <dbReference type="SAM" id="MobiDB-lite"/>
    </source>
</evidence>
<feature type="region of interest" description="Disordered" evidence="1">
    <location>
        <begin position="201"/>
        <end position="229"/>
    </location>
</feature>
<feature type="region of interest" description="Disordered" evidence="1">
    <location>
        <begin position="385"/>
        <end position="412"/>
    </location>
</feature>
<feature type="compositionally biased region" description="Polar residues" evidence="1">
    <location>
        <begin position="209"/>
        <end position="220"/>
    </location>
</feature>
<evidence type="ECO:0000256" key="2">
    <source>
        <dbReference type="SAM" id="Phobius"/>
    </source>
</evidence>
<feature type="transmembrane region" description="Helical" evidence="2">
    <location>
        <begin position="7"/>
        <end position="25"/>
    </location>
</feature>
<gene>
    <name evidence="4" type="ORF">H8712_15445</name>
</gene>
<dbReference type="Pfam" id="PF14238">
    <property type="entry name" value="DUF4340"/>
    <property type="match status" value="1"/>
</dbReference>
<feature type="domain" description="DUF4340" evidence="3">
    <location>
        <begin position="73"/>
        <end position="261"/>
    </location>
</feature>
<dbReference type="Proteomes" id="UP000661649">
    <property type="component" value="Unassembled WGS sequence"/>
</dbReference>
<name>A0ABR7PEX7_9FIRM</name>
<keyword evidence="5" id="KW-1185">Reference proteome</keyword>
<organism evidence="4 5">
    <name type="scientific">Blautia stercoris</name>
    <dbReference type="NCBI Taxonomy" id="871664"/>
    <lineage>
        <taxon>Bacteria</taxon>
        <taxon>Bacillati</taxon>
        <taxon>Bacillota</taxon>
        <taxon>Clostridia</taxon>
        <taxon>Lachnospirales</taxon>
        <taxon>Lachnospiraceae</taxon>
        <taxon>Blautia</taxon>
    </lineage>
</organism>
<feature type="compositionally biased region" description="Basic and acidic residues" evidence="1">
    <location>
        <begin position="385"/>
        <end position="404"/>
    </location>
</feature>
<feature type="region of interest" description="Disordered" evidence="1">
    <location>
        <begin position="272"/>
        <end position="314"/>
    </location>
</feature>
<dbReference type="EMBL" id="JACRTP010000011">
    <property type="protein sequence ID" value="MBC8629978.1"/>
    <property type="molecule type" value="Genomic_DNA"/>
</dbReference>
<protein>
    <submittedName>
        <fullName evidence="4">DUF4340 domain-containing protein</fullName>
    </submittedName>
</protein>
<proteinExistence type="predicted"/>
<reference evidence="4 5" key="1">
    <citation type="submission" date="2020-08" db="EMBL/GenBank/DDBJ databases">
        <title>Genome public.</title>
        <authorList>
            <person name="Liu C."/>
            <person name="Sun Q."/>
        </authorList>
    </citation>
    <scope>NUCLEOTIDE SEQUENCE [LARGE SCALE GENOMIC DNA]</scope>
    <source>
        <strain evidence="4 5">3_YM_SP_D4_24.mj</strain>
    </source>
</reference>
<keyword evidence="2" id="KW-1133">Transmembrane helix</keyword>
<comment type="caution">
    <text evidence="4">The sequence shown here is derived from an EMBL/GenBank/DDBJ whole genome shotgun (WGS) entry which is preliminary data.</text>
</comment>
<accession>A0ABR7PEX7</accession>
<dbReference type="InterPro" id="IPR025641">
    <property type="entry name" value="DUF4340"/>
</dbReference>
<sequence length="513" mass="57049">MKKKNIGLIAGIVLLVVLCVVYFVLHNHNASSSEADSTDTAATAFETDTDKLTELTVTTEGQSYTFTKSDDKWSYSADASFPLDQSNFEELAGKLKSISSDRELKDVEAVSEYGLDVPAVQVSIKNSDDETHTLEFGAVNDMTSNCYMTIDKDTSKIYMVASDLETAFNFNLSDLAEKESFPSITATTVTKLTVEKQGEEAEVIEKSDSASTGWSYTKGSTQRDIDSSNTSNLLNGISSLSWGSFVSADTSKLAEYGLDAPTKIMIDYQVTETKDSDTSTSEDDTSEDSSSNEDAENDSDSDSTTETVTTNKQEVLLLGGQDSSGNYYAKLESQSNIYTISSSSVESFLNIDVKTLVSNYVSNYIFADLDRVTIQKDGESYEFTKTTEEKAKEKDDSDDSKSEDSDTESDTETVTTYFMNGNEIKLEDFSSFYSNISSLECQEWLDEVPETQDEPEMTVEFYKENGVYFKVEYYPYDSNFYLVKNNQGTACLVNKMKIKEIESSFEKFLEKQN</sequence>
<evidence type="ECO:0000259" key="3">
    <source>
        <dbReference type="Pfam" id="PF14238"/>
    </source>
</evidence>